<dbReference type="AlphaFoldDB" id="A0A414P8B1"/>
<reference evidence="1 2" key="1">
    <citation type="submission" date="2018-08" db="EMBL/GenBank/DDBJ databases">
        <title>A genome reference for cultivated species of the human gut microbiota.</title>
        <authorList>
            <person name="Zou Y."/>
            <person name="Xue W."/>
            <person name="Luo G."/>
        </authorList>
    </citation>
    <scope>NUCLEOTIDE SEQUENCE [LARGE SCALE GENOMIC DNA]</scope>
    <source>
        <strain evidence="1 2">AM25-1LB</strain>
    </source>
</reference>
<accession>A0A414P8B1</accession>
<name>A0A414P8B1_9FIRM</name>
<gene>
    <name evidence="1" type="ORF">DW672_03710</name>
</gene>
<dbReference type="RefSeq" id="WP_118212608.1">
    <property type="nucleotide sequence ID" value="NZ_JAQEAN010000008.1"/>
</dbReference>
<comment type="caution">
    <text evidence="1">The sequence shown here is derived from an EMBL/GenBank/DDBJ whole genome shotgun (WGS) entry which is preliminary data.</text>
</comment>
<dbReference type="EMBL" id="QRHG01000006">
    <property type="protein sequence ID" value="RHF62358.1"/>
    <property type="molecule type" value="Genomic_DNA"/>
</dbReference>
<organism evidence="1 2">
    <name type="scientific">[Ruminococcus] lactaris</name>
    <dbReference type="NCBI Taxonomy" id="46228"/>
    <lineage>
        <taxon>Bacteria</taxon>
        <taxon>Bacillati</taxon>
        <taxon>Bacillota</taxon>
        <taxon>Clostridia</taxon>
        <taxon>Lachnospirales</taxon>
        <taxon>Lachnospiraceae</taxon>
        <taxon>Mediterraneibacter</taxon>
    </lineage>
</organism>
<evidence type="ECO:0000313" key="2">
    <source>
        <dbReference type="Proteomes" id="UP000284902"/>
    </source>
</evidence>
<sequence length="117" mass="14034">MKYIDKGEAWLYRFVDGEVKEFHGRISAPEENWYFFSSVTKGGYIFESDDGSWKWNVAINEGVVYLNSAWLREQDKKKAVELFHEYKRDRFIRMFSKLQNYYTDMCILEDICNGLEV</sequence>
<evidence type="ECO:0000313" key="1">
    <source>
        <dbReference type="EMBL" id="RHF62358.1"/>
    </source>
</evidence>
<proteinExistence type="predicted"/>
<dbReference type="Proteomes" id="UP000284902">
    <property type="component" value="Unassembled WGS sequence"/>
</dbReference>
<protein>
    <submittedName>
        <fullName evidence="1">Uncharacterized protein</fullName>
    </submittedName>
</protein>